<evidence type="ECO:0000313" key="2">
    <source>
        <dbReference type="EMBL" id="DBA33643.1"/>
    </source>
</evidence>
<sequence length="226" mass="25300">MQDISSTSISRLYTFEEKVGKLESDLSGEKELWRSRYQELLVEQQAMKEQQERCILPESTKCENQGHDDTDGIAESDINSGEGLRRRLGDPVNTCTHPCKNLRTLDGYMSIEVPSSFTCCSSVENVPISHPSRLKSHRCFRVFVPNSPLDLKIGSRVKVILPCGKVGTGAVCKLGQFPGKMEFQVGVVLESPHPHQLWDFKGQSNLSSDSCSHVIIPFSKVLMVWE</sequence>
<proteinExistence type="predicted"/>
<organism evidence="2 3">
    <name type="scientific">Pyxicephalus adspersus</name>
    <name type="common">African bullfrog</name>
    <dbReference type="NCBI Taxonomy" id="30357"/>
    <lineage>
        <taxon>Eukaryota</taxon>
        <taxon>Metazoa</taxon>
        <taxon>Chordata</taxon>
        <taxon>Craniata</taxon>
        <taxon>Vertebrata</taxon>
        <taxon>Euteleostomi</taxon>
        <taxon>Amphibia</taxon>
        <taxon>Batrachia</taxon>
        <taxon>Anura</taxon>
        <taxon>Neobatrachia</taxon>
        <taxon>Ranoidea</taxon>
        <taxon>Pyxicephalidae</taxon>
        <taxon>Pyxicephalinae</taxon>
        <taxon>Pyxicephalus</taxon>
    </lineage>
</organism>
<keyword evidence="3" id="KW-1185">Reference proteome</keyword>
<dbReference type="AlphaFoldDB" id="A0AAV3B181"/>
<evidence type="ECO:0000313" key="3">
    <source>
        <dbReference type="Proteomes" id="UP001181693"/>
    </source>
</evidence>
<protein>
    <submittedName>
        <fullName evidence="2">Uncharacterized protein</fullName>
    </submittedName>
</protein>
<evidence type="ECO:0000256" key="1">
    <source>
        <dbReference type="SAM" id="MobiDB-lite"/>
    </source>
</evidence>
<feature type="compositionally biased region" description="Basic and acidic residues" evidence="1">
    <location>
        <begin position="61"/>
        <end position="70"/>
    </location>
</feature>
<comment type="caution">
    <text evidence="2">The sequence shown here is derived from an EMBL/GenBank/DDBJ whole genome shotgun (WGS) entry which is preliminary data.</text>
</comment>
<dbReference type="Proteomes" id="UP001181693">
    <property type="component" value="Unassembled WGS sequence"/>
</dbReference>
<gene>
    <name evidence="2" type="ORF">GDO54_001292</name>
</gene>
<feature type="region of interest" description="Disordered" evidence="1">
    <location>
        <begin position="61"/>
        <end position="83"/>
    </location>
</feature>
<name>A0AAV3B181_PYXAD</name>
<dbReference type="EMBL" id="DYDO01000001">
    <property type="protein sequence ID" value="DBA33643.1"/>
    <property type="molecule type" value="Genomic_DNA"/>
</dbReference>
<reference evidence="2" key="1">
    <citation type="thesis" date="2020" institute="ProQuest LLC" country="789 East Eisenhower Parkway, Ann Arbor, MI, USA">
        <title>Comparative Genomics and Chromosome Evolution.</title>
        <authorList>
            <person name="Mudd A.B."/>
        </authorList>
    </citation>
    <scope>NUCLEOTIDE SEQUENCE</scope>
    <source>
        <strain evidence="2">1538</strain>
        <tissue evidence="2">Blood</tissue>
    </source>
</reference>
<accession>A0AAV3B181</accession>